<dbReference type="EMBL" id="BK014988">
    <property type="protein sequence ID" value="DAD85829.1"/>
    <property type="molecule type" value="Genomic_DNA"/>
</dbReference>
<keyword evidence="1" id="KW-0812">Transmembrane</keyword>
<evidence type="ECO:0000256" key="1">
    <source>
        <dbReference type="SAM" id="Phobius"/>
    </source>
</evidence>
<keyword evidence="1" id="KW-1133">Transmembrane helix</keyword>
<keyword evidence="1" id="KW-0472">Membrane</keyword>
<organism evidence="2">
    <name type="scientific">Inoviridae sp. ctDEu7</name>
    <dbReference type="NCBI Taxonomy" id="2826759"/>
    <lineage>
        <taxon>Viruses</taxon>
        <taxon>Monodnaviria</taxon>
        <taxon>Loebvirae</taxon>
        <taxon>Hofneiviricota</taxon>
        <taxon>Faserviricetes</taxon>
        <taxon>Tubulavirales</taxon>
        <taxon>Inoviridae</taxon>
    </lineage>
</organism>
<evidence type="ECO:0000313" key="2">
    <source>
        <dbReference type="EMBL" id="DAD85829.1"/>
    </source>
</evidence>
<protein>
    <submittedName>
        <fullName evidence="2">Uncharacterized protein</fullName>
    </submittedName>
</protein>
<reference evidence="2" key="1">
    <citation type="journal article" date="2021" name="Proc. Natl. Acad. Sci. U.S.A.">
        <title>A Catalog of Tens of Thousands of Viruses from Human Metagenomes Reveals Hidden Associations with Chronic Diseases.</title>
        <authorList>
            <person name="Tisza M.J."/>
            <person name="Buck C.B."/>
        </authorList>
    </citation>
    <scope>NUCLEOTIDE SEQUENCE</scope>
    <source>
        <strain evidence="2">CtDEu7</strain>
    </source>
</reference>
<feature type="transmembrane region" description="Helical" evidence="1">
    <location>
        <begin position="6"/>
        <end position="25"/>
    </location>
</feature>
<sequence length="31" mass="3862">MYKYLYVYPCNLPIAIYVYTCYNIYRQRESG</sequence>
<accession>A0A8S5MU01</accession>
<proteinExistence type="predicted"/>
<name>A0A8S5MU01_9VIRU</name>